<protein>
    <submittedName>
        <fullName evidence="2">Uncharacterized protein</fullName>
    </submittedName>
</protein>
<name>A0A926NN72_9BACI</name>
<evidence type="ECO:0000313" key="2">
    <source>
        <dbReference type="EMBL" id="MBD1381072.1"/>
    </source>
</evidence>
<dbReference type="Proteomes" id="UP000626844">
    <property type="component" value="Unassembled WGS sequence"/>
</dbReference>
<sequence length="199" mass="21961">MSNFYPVQPGWNDQQFQNSRKNQEQENRQNYNQNSAYYRNSQPQSSSSNGRPIAMSGNGRAQGYAGFNGPETVHYLQGCSNIQQGIPINFGGTAHTHNQNNAFHEQYGGQGQIPLGYTQELDGILKNYGISAIPTDGIQNQPFIMPPGNDVQYTIQTLTHLIMLIIHQNNQLLRLILQEQSKFVSTGGGGGGGSTIVRM</sequence>
<proteinExistence type="predicted"/>
<reference evidence="2" key="1">
    <citation type="submission" date="2020-09" db="EMBL/GenBank/DDBJ databases">
        <title>A novel bacterium of genus Bacillus, isolated from South China Sea.</title>
        <authorList>
            <person name="Huang H."/>
            <person name="Mo K."/>
            <person name="Hu Y."/>
        </authorList>
    </citation>
    <scope>NUCLEOTIDE SEQUENCE</scope>
    <source>
        <strain evidence="2">IB182487</strain>
    </source>
</reference>
<gene>
    <name evidence="2" type="ORF">IC621_12595</name>
</gene>
<feature type="compositionally biased region" description="Polar residues" evidence="1">
    <location>
        <begin position="36"/>
        <end position="50"/>
    </location>
</feature>
<feature type="region of interest" description="Disordered" evidence="1">
    <location>
        <begin position="1"/>
        <end position="57"/>
    </location>
</feature>
<feature type="compositionally biased region" description="Polar residues" evidence="1">
    <location>
        <begin position="1"/>
        <end position="16"/>
    </location>
</feature>
<keyword evidence="3" id="KW-1185">Reference proteome</keyword>
<evidence type="ECO:0000256" key="1">
    <source>
        <dbReference type="SAM" id="MobiDB-lite"/>
    </source>
</evidence>
<dbReference type="AlphaFoldDB" id="A0A926NN72"/>
<organism evidence="2 3">
    <name type="scientific">Metabacillus arenae</name>
    <dbReference type="NCBI Taxonomy" id="2771434"/>
    <lineage>
        <taxon>Bacteria</taxon>
        <taxon>Bacillati</taxon>
        <taxon>Bacillota</taxon>
        <taxon>Bacilli</taxon>
        <taxon>Bacillales</taxon>
        <taxon>Bacillaceae</taxon>
        <taxon>Metabacillus</taxon>
    </lineage>
</organism>
<comment type="caution">
    <text evidence="2">The sequence shown here is derived from an EMBL/GenBank/DDBJ whole genome shotgun (WGS) entry which is preliminary data.</text>
</comment>
<evidence type="ECO:0000313" key="3">
    <source>
        <dbReference type="Proteomes" id="UP000626844"/>
    </source>
</evidence>
<dbReference type="EMBL" id="JACXAI010000015">
    <property type="protein sequence ID" value="MBD1381072.1"/>
    <property type="molecule type" value="Genomic_DNA"/>
</dbReference>
<dbReference type="RefSeq" id="WP_191158669.1">
    <property type="nucleotide sequence ID" value="NZ_JACXAI010000015.1"/>
</dbReference>
<accession>A0A926NN72</accession>